<dbReference type="AlphaFoldDB" id="A0A0E9P907"/>
<proteinExistence type="predicted"/>
<dbReference type="EMBL" id="GBXM01108264">
    <property type="protein sequence ID" value="JAH00313.1"/>
    <property type="molecule type" value="Transcribed_RNA"/>
</dbReference>
<name>A0A0E9P907_ANGAN</name>
<organism evidence="1">
    <name type="scientific">Anguilla anguilla</name>
    <name type="common">European freshwater eel</name>
    <name type="synonym">Muraena anguilla</name>
    <dbReference type="NCBI Taxonomy" id="7936"/>
    <lineage>
        <taxon>Eukaryota</taxon>
        <taxon>Metazoa</taxon>
        <taxon>Chordata</taxon>
        <taxon>Craniata</taxon>
        <taxon>Vertebrata</taxon>
        <taxon>Euteleostomi</taxon>
        <taxon>Actinopterygii</taxon>
        <taxon>Neopterygii</taxon>
        <taxon>Teleostei</taxon>
        <taxon>Anguilliformes</taxon>
        <taxon>Anguillidae</taxon>
        <taxon>Anguilla</taxon>
    </lineage>
</organism>
<evidence type="ECO:0000313" key="1">
    <source>
        <dbReference type="EMBL" id="JAH00313.1"/>
    </source>
</evidence>
<accession>A0A0E9P907</accession>
<sequence>MTWMRRSSTSTPTYPVSSSPLMWGKLTTGWVRMRVYC</sequence>
<reference evidence="1" key="1">
    <citation type="submission" date="2014-11" db="EMBL/GenBank/DDBJ databases">
        <authorList>
            <person name="Amaro Gonzalez C."/>
        </authorList>
    </citation>
    <scope>NUCLEOTIDE SEQUENCE</scope>
</reference>
<protein>
    <submittedName>
        <fullName evidence="1">Uncharacterized protein</fullName>
    </submittedName>
</protein>
<reference evidence="1" key="2">
    <citation type="journal article" date="2015" name="Fish Shellfish Immunol.">
        <title>Early steps in the European eel (Anguilla anguilla)-Vibrio vulnificus interaction in the gills: Role of the RtxA13 toxin.</title>
        <authorList>
            <person name="Callol A."/>
            <person name="Pajuelo D."/>
            <person name="Ebbesson L."/>
            <person name="Teles M."/>
            <person name="MacKenzie S."/>
            <person name="Amaro C."/>
        </authorList>
    </citation>
    <scope>NUCLEOTIDE SEQUENCE</scope>
</reference>